<sequence>MYFNLREYSLATGFSAERTHSCLRNCGRHPEDLQPKNVSSSVFRYFIVTSSP</sequence>
<gene>
    <name evidence="1" type="ORF">METZ01_LOCUS507683</name>
</gene>
<reference evidence="1" key="1">
    <citation type="submission" date="2018-05" db="EMBL/GenBank/DDBJ databases">
        <authorList>
            <person name="Lanie J.A."/>
            <person name="Ng W.-L."/>
            <person name="Kazmierczak K.M."/>
            <person name="Andrzejewski T.M."/>
            <person name="Davidsen T.M."/>
            <person name="Wayne K.J."/>
            <person name="Tettelin H."/>
            <person name="Glass J.I."/>
            <person name="Rusch D."/>
            <person name="Podicherti R."/>
            <person name="Tsui H.-C.T."/>
            <person name="Winkler M.E."/>
        </authorList>
    </citation>
    <scope>NUCLEOTIDE SEQUENCE</scope>
</reference>
<feature type="non-terminal residue" evidence="1">
    <location>
        <position position="52"/>
    </location>
</feature>
<name>A0A383EDX7_9ZZZZ</name>
<protein>
    <submittedName>
        <fullName evidence="1">Uncharacterized protein</fullName>
    </submittedName>
</protein>
<organism evidence="1">
    <name type="scientific">marine metagenome</name>
    <dbReference type="NCBI Taxonomy" id="408172"/>
    <lineage>
        <taxon>unclassified sequences</taxon>
        <taxon>metagenomes</taxon>
        <taxon>ecological metagenomes</taxon>
    </lineage>
</organism>
<evidence type="ECO:0000313" key="1">
    <source>
        <dbReference type="EMBL" id="SVE54829.1"/>
    </source>
</evidence>
<dbReference type="AlphaFoldDB" id="A0A383EDX7"/>
<accession>A0A383EDX7</accession>
<dbReference type="EMBL" id="UINC01224977">
    <property type="protein sequence ID" value="SVE54829.1"/>
    <property type="molecule type" value="Genomic_DNA"/>
</dbReference>
<proteinExistence type="predicted"/>